<dbReference type="AlphaFoldDB" id="A0AA40C6L6"/>
<reference evidence="2" key="1">
    <citation type="submission" date="2023-06" db="EMBL/GenBank/DDBJ databases">
        <title>Genome-scale phylogeny and comparative genomics of the fungal order Sordariales.</title>
        <authorList>
            <consortium name="Lawrence Berkeley National Laboratory"/>
            <person name="Hensen N."/>
            <person name="Bonometti L."/>
            <person name="Westerberg I."/>
            <person name="Brannstrom I.O."/>
            <person name="Guillou S."/>
            <person name="Cros-Aarteil S."/>
            <person name="Calhoun S."/>
            <person name="Haridas S."/>
            <person name="Kuo A."/>
            <person name="Mondo S."/>
            <person name="Pangilinan J."/>
            <person name="Riley R."/>
            <person name="Labutti K."/>
            <person name="Andreopoulos B."/>
            <person name="Lipzen A."/>
            <person name="Chen C."/>
            <person name="Yanf M."/>
            <person name="Daum C."/>
            <person name="Ng V."/>
            <person name="Clum A."/>
            <person name="Steindorff A."/>
            <person name="Ohm R."/>
            <person name="Martin F."/>
            <person name="Silar P."/>
            <person name="Natvig D."/>
            <person name="Lalanne C."/>
            <person name="Gautier V."/>
            <person name="Ament-Velasquez S.L."/>
            <person name="Kruys A."/>
            <person name="Hutchinson M.I."/>
            <person name="Powell A.J."/>
            <person name="Barry K."/>
            <person name="Miller A.N."/>
            <person name="Grigoriev I.V."/>
            <person name="Debuchy R."/>
            <person name="Gladieux P."/>
            <person name="Thoren M.H."/>
            <person name="Johannesson H."/>
        </authorList>
    </citation>
    <scope>NUCLEOTIDE SEQUENCE</scope>
    <source>
        <strain evidence="2">CBS 606.72</strain>
    </source>
</reference>
<sequence length="247" mass="27150">MAPPTSLRQARVTIAILLLLLFKTSTSITNCDQGSFIIATKQDADALNDCTQSFASKLSGDIIIAPSAIGDLYINYHRPINGAFIAEKAPFLTTLVFQQINISIYQISARDIVLRNLSSLTRYTHHTRSLNSMLLHDLPSLKTVDSSPVHMIGTLEFENLPRLQELSLAQDSPMSVSTDLIIRNVWLGSDAVSSLFSALLSKRWPSVIEGIPNVDPLFYGLIERKSVNIMGNGNLTLLSPGQLTIRL</sequence>
<keyword evidence="1" id="KW-0732">Signal</keyword>
<organism evidence="2 3">
    <name type="scientific">Immersiella caudata</name>
    <dbReference type="NCBI Taxonomy" id="314043"/>
    <lineage>
        <taxon>Eukaryota</taxon>
        <taxon>Fungi</taxon>
        <taxon>Dikarya</taxon>
        <taxon>Ascomycota</taxon>
        <taxon>Pezizomycotina</taxon>
        <taxon>Sordariomycetes</taxon>
        <taxon>Sordariomycetidae</taxon>
        <taxon>Sordariales</taxon>
        <taxon>Lasiosphaeriaceae</taxon>
        <taxon>Immersiella</taxon>
    </lineage>
</organism>
<dbReference type="Proteomes" id="UP001175000">
    <property type="component" value="Unassembled WGS sequence"/>
</dbReference>
<name>A0AA40C6L6_9PEZI</name>
<comment type="caution">
    <text evidence="2">The sequence shown here is derived from an EMBL/GenBank/DDBJ whole genome shotgun (WGS) entry which is preliminary data.</text>
</comment>
<dbReference type="EMBL" id="JAULSU010000002">
    <property type="protein sequence ID" value="KAK0627471.1"/>
    <property type="molecule type" value="Genomic_DNA"/>
</dbReference>
<keyword evidence="3" id="KW-1185">Reference proteome</keyword>
<accession>A0AA40C6L6</accession>
<feature type="signal peptide" evidence="1">
    <location>
        <begin position="1"/>
        <end position="27"/>
    </location>
</feature>
<evidence type="ECO:0000313" key="2">
    <source>
        <dbReference type="EMBL" id="KAK0627471.1"/>
    </source>
</evidence>
<gene>
    <name evidence="2" type="ORF">B0T14DRAFT_563277</name>
</gene>
<evidence type="ECO:0000313" key="3">
    <source>
        <dbReference type="Proteomes" id="UP001175000"/>
    </source>
</evidence>
<evidence type="ECO:0000256" key="1">
    <source>
        <dbReference type="SAM" id="SignalP"/>
    </source>
</evidence>
<feature type="chain" id="PRO_5041280565" evidence="1">
    <location>
        <begin position="28"/>
        <end position="247"/>
    </location>
</feature>
<protein>
    <submittedName>
        <fullName evidence="2">Uncharacterized protein</fullName>
    </submittedName>
</protein>
<proteinExistence type="predicted"/>